<keyword evidence="1" id="KW-0812">Transmembrane</keyword>
<keyword evidence="1" id="KW-0472">Membrane</keyword>
<dbReference type="EMBL" id="KI925078">
    <property type="protein sequence ID" value="ETW18713.1"/>
    <property type="molecule type" value="Genomic_DNA"/>
</dbReference>
<dbReference type="AlphaFoldDB" id="A0A024V6T7"/>
<keyword evidence="1" id="KW-1133">Transmembrane helix</keyword>
<evidence type="ECO:0000256" key="1">
    <source>
        <dbReference type="SAM" id="Phobius"/>
    </source>
</evidence>
<dbReference type="Proteomes" id="UP000030690">
    <property type="component" value="Unassembled WGS sequence"/>
</dbReference>
<accession>A0A024V6T7</accession>
<sequence length="191" mass="23077">MSLLKIVFVFASLWFSYCYSYMNIKRYPNKVLNSSESKFYDHNFHKNYILNNLFKRNKLYYIYPKQNLLIKNTRIYNVPRAKTAISLFKDINMSNFFPGFKTIFNTKFLFDPLYSSHKDIIIKNIKTIQLLQQGNYVKSIFIFGSSCFTIFIITKLLLMLRRFFQNQYKMISEQEIELMGKYENPHIEFKD</sequence>
<reference evidence="2 3" key="2">
    <citation type="submission" date="2013-02" db="EMBL/GenBank/DDBJ databases">
        <title>The Genome Sequence of Plasmodium falciparum Vietnam Oak-Knoll (FVO).</title>
        <authorList>
            <consortium name="The Broad Institute Genome Sequencing Platform"/>
            <consortium name="The Broad Institute Genome Sequencing Center for Infectious Disease"/>
            <person name="Neafsey D."/>
            <person name="Cheeseman I."/>
            <person name="Volkman S."/>
            <person name="Adams J."/>
            <person name="Walker B."/>
            <person name="Young S.K."/>
            <person name="Zeng Q."/>
            <person name="Gargeya S."/>
            <person name="Fitzgerald M."/>
            <person name="Haas B."/>
            <person name="Abouelleil A."/>
            <person name="Alvarado L."/>
            <person name="Arachchi H.M."/>
            <person name="Berlin A.M."/>
            <person name="Chapman S.B."/>
            <person name="Dewar J."/>
            <person name="Goldberg J."/>
            <person name="Griggs A."/>
            <person name="Gujja S."/>
            <person name="Hansen M."/>
            <person name="Howarth C."/>
            <person name="Imamovic A."/>
            <person name="Larimer J."/>
            <person name="McCowan C."/>
            <person name="Murphy C."/>
            <person name="Neiman D."/>
            <person name="Pearson M."/>
            <person name="Priest M."/>
            <person name="Roberts A."/>
            <person name="Saif S."/>
            <person name="Shea T."/>
            <person name="Sisk P."/>
            <person name="Sykes S."/>
            <person name="Wortman J."/>
            <person name="Nusbaum C."/>
            <person name="Birren B."/>
        </authorList>
    </citation>
    <scope>NUCLEOTIDE SEQUENCE [LARGE SCALE GENOMIC DNA]</scope>
    <source>
        <strain evidence="3">Vietnam Oak-Knoll (FVO)</strain>
    </source>
</reference>
<dbReference type="OrthoDB" id="383105at2759"/>
<name>A0A024V6T7_PLAFA</name>
<evidence type="ECO:0000313" key="3">
    <source>
        <dbReference type="Proteomes" id="UP000030690"/>
    </source>
</evidence>
<reference evidence="2 3" key="1">
    <citation type="submission" date="2013-02" db="EMBL/GenBank/DDBJ databases">
        <title>The Genome Annotation of Plasmodium falciparum Vietnam Oak-Knoll (FVO).</title>
        <authorList>
            <consortium name="The Broad Institute Genome Sequencing Platform"/>
            <consortium name="The Broad Institute Genome Sequencing Center for Infectious Disease"/>
            <person name="Neafsey D."/>
            <person name="Hoffman S."/>
            <person name="Volkman S."/>
            <person name="Rosenthal P."/>
            <person name="Walker B."/>
            <person name="Young S.K."/>
            <person name="Zeng Q."/>
            <person name="Gargeya S."/>
            <person name="Fitzgerald M."/>
            <person name="Haas B."/>
            <person name="Abouelleil A."/>
            <person name="Allen A.W."/>
            <person name="Alvarado L."/>
            <person name="Arachchi H.M."/>
            <person name="Berlin A.M."/>
            <person name="Chapman S.B."/>
            <person name="Gainer-Dewar J."/>
            <person name="Goldberg J."/>
            <person name="Griggs A."/>
            <person name="Gujja S."/>
            <person name="Hansen M."/>
            <person name="Howarth C."/>
            <person name="Imamovic A."/>
            <person name="Ireland A."/>
            <person name="Larimer J."/>
            <person name="McCowan C."/>
            <person name="Murphy C."/>
            <person name="Pearson M."/>
            <person name="Poon T.W."/>
            <person name="Priest M."/>
            <person name="Roberts A."/>
            <person name="Saif S."/>
            <person name="Shea T."/>
            <person name="Sisk P."/>
            <person name="Sykes S."/>
            <person name="Wortman J."/>
            <person name="Nusbaum C."/>
            <person name="Birren B."/>
        </authorList>
    </citation>
    <scope>NUCLEOTIDE SEQUENCE [LARGE SCALE GENOMIC DNA]</scope>
    <source>
        <strain evidence="3">Vietnam Oak-Knoll (FVO)</strain>
    </source>
</reference>
<proteinExistence type="predicted"/>
<organism evidence="2 3">
    <name type="scientific">Plasmodium falciparum Vietnam Oak-Knoll</name>
    <name type="common">FVO</name>
    <dbReference type="NCBI Taxonomy" id="1036723"/>
    <lineage>
        <taxon>Eukaryota</taxon>
        <taxon>Sar</taxon>
        <taxon>Alveolata</taxon>
        <taxon>Apicomplexa</taxon>
        <taxon>Aconoidasida</taxon>
        <taxon>Haemosporida</taxon>
        <taxon>Plasmodiidae</taxon>
        <taxon>Plasmodium</taxon>
        <taxon>Plasmodium (Laverania)</taxon>
    </lineage>
</organism>
<protein>
    <submittedName>
        <fullName evidence="2">Uncharacterized protein</fullName>
    </submittedName>
</protein>
<evidence type="ECO:0000313" key="2">
    <source>
        <dbReference type="EMBL" id="ETW18713.1"/>
    </source>
</evidence>
<gene>
    <name evidence="2" type="ORF">PFFVO_02609</name>
</gene>
<feature type="transmembrane region" description="Helical" evidence="1">
    <location>
        <begin position="140"/>
        <end position="160"/>
    </location>
</feature>